<evidence type="ECO:0000313" key="2">
    <source>
        <dbReference type="EMBL" id="MDO6577978.1"/>
    </source>
</evidence>
<keyword evidence="1" id="KW-0812">Transmembrane</keyword>
<organism evidence="2 3">
    <name type="scientific">Alteromonas stellipolaris</name>
    <dbReference type="NCBI Taxonomy" id="233316"/>
    <lineage>
        <taxon>Bacteria</taxon>
        <taxon>Pseudomonadati</taxon>
        <taxon>Pseudomonadota</taxon>
        <taxon>Gammaproteobacteria</taxon>
        <taxon>Alteromonadales</taxon>
        <taxon>Alteromonadaceae</taxon>
        <taxon>Alteromonas/Salinimonas group</taxon>
        <taxon>Alteromonas</taxon>
    </lineage>
</organism>
<feature type="transmembrane region" description="Helical" evidence="1">
    <location>
        <begin position="6"/>
        <end position="26"/>
    </location>
</feature>
<dbReference type="AlphaFoldDB" id="A0AAW7Z484"/>
<accession>A0AAW7Z484</accession>
<dbReference type="Proteomes" id="UP001170717">
    <property type="component" value="Unassembled WGS sequence"/>
</dbReference>
<keyword evidence="1" id="KW-0472">Membrane</keyword>
<name>A0AAW7Z484_9ALTE</name>
<evidence type="ECO:0000313" key="3">
    <source>
        <dbReference type="Proteomes" id="UP001170717"/>
    </source>
</evidence>
<dbReference type="EMBL" id="JAUOQI010000007">
    <property type="protein sequence ID" value="MDO6577978.1"/>
    <property type="molecule type" value="Genomic_DNA"/>
</dbReference>
<proteinExistence type="predicted"/>
<gene>
    <name evidence="2" type="ORF">Q4527_11270</name>
</gene>
<dbReference type="RefSeq" id="WP_063456596.1">
    <property type="nucleotide sequence ID" value="NZ_CP015345.1"/>
</dbReference>
<reference evidence="2" key="1">
    <citation type="submission" date="2023-07" db="EMBL/GenBank/DDBJ databases">
        <title>Genome content predicts the carbon catabolic preferences of heterotrophic bacteria.</title>
        <authorList>
            <person name="Gralka M."/>
        </authorList>
    </citation>
    <scope>NUCLEOTIDE SEQUENCE</scope>
    <source>
        <strain evidence="2">F2M12</strain>
    </source>
</reference>
<sequence>MEESIINLLSLLVSIIAASISAVALIRTRKTQSKFLELEKIHAELSQRQIRELEESNKDKLRTTIDLEIVSGSLFVRNVGKSNASNINISFENDDENRIVESELKQLPIQKLKPFADYKLLGSYDTFDSPDVITVLVSWTNLDGSSGSSEEVLKCY</sequence>
<evidence type="ECO:0000256" key="1">
    <source>
        <dbReference type="SAM" id="Phobius"/>
    </source>
</evidence>
<comment type="caution">
    <text evidence="2">The sequence shown here is derived from an EMBL/GenBank/DDBJ whole genome shotgun (WGS) entry which is preliminary data.</text>
</comment>
<protein>
    <submittedName>
        <fullName evidence="2">Uncharacterized protein</fullName>
    </submittedName>
</protein>
<keyword evidence="1" id="KW-1133">Transmembrane helix</keyword>